<dbReference type="PIRSF" id="PIRSF006392">
    <property type="entry name" value="IPGAM_arch"/>
    <property type="match status" value="1"/>
</dbReference>
<reference evidence="8 9" key="1">
    <citation type="submission" date="2018-01" db="EMBL/GenBank/DDBJ databases">
        <title>Metagenomic assembled genomes from two thermal pools in the Uzon Caldera, Kamchatka, Russia.</title>
        <authorList>
            <person name="Wilkins L."/>
            <person name="Ettinger C."/>
        </authorList>
    </citation>
    <scope>NUCLEOTIDE SEQUENCE [LARGE SCALE GENOMIC DNA]</scope>
    <source>
        <strain evidence="8">ZAV-04</strain>
    </source>
</reference>
<dbReference type="GO" id="GO:0046872">
    <property type="term" value="F:metal ion binding"/>
    <property type="evidence" value="ECO:0007669"/>
    <property type="project" value="InterPro"/>
</dbReference>
<accession>A0A2J6WMS1</accession>
<comment type="similarity">
    <text evidence="4">Belongs to the BPG-independent phosphoglycerate mutase family. A-PGAM subfamily.</text>
</comment>
<evidence type="ECO:0000313" key="9">
    <source>
        <dbReference type="Proteomes" id="UP000242288"/>
    </source>
</evidence>
<dbReference type="NCBIfam" id="TIGR02535">
    <property type="entry name" value="hyp_Hser_kinase"/>
    <property type="match status" value="1"/>
</dbReference>
<protein>
    <submittedName>
        <fullName evidence="8">Cofactor-independent phosphoglycerate mutase</fullName>
    </submittedName>
</protein>
<evidence type="ECO:0000256" key="4">
    <source>
        <dbReference type="ARBA" id="ARBA00005524"/>
    </source>
</evidence>
<evidence type="ECO:0000256" key="3">
    <source>
        <dbReference type="ARBA" id="ARBA00004921"/>
    </source>
</evidence>
<feature type="domain" description="Metalloenzyme" evidence="7">
    <location>
        <begin position="1"/>
        <end position="374"/>
    </location>
</feature>
<dbReference type="InterPro" id="IPR004456">
    <property type="entry name" value="Pglycerate_mutase_ApgM"/>
</dbReference>
<dbReference type="InterPro" id="IPR023665">
    <property type="entry name" value="ApgAM_prokaryotes"/>
</dbReference>
<dbReference type="SUPFAM" id="SSF53649">
    <property type="entry name" value="Alkaline phosphatase-like"/>
    <property type="match status" value="1"/>
</dbReference>
<dbReference type="AlphaFoldDB" id="A0A2J6WMS1"/>
<evidence type="ECO:0000259" key="7">
    <source>
        <dbReference type="Pfam" id="PF01676"/>
    </source>
</evidence>
<keyword evidence="5" id="KW-0324">Glycolysis</keyword>
<dbReference type="NCBIfam" id="TIGR00306">
    <property type="entry name" value="apgM"/>
    <property type="match status" value="1"/>
</dbReference>
<dbReference type="Pfam" id="PF01676">
    <property type="entry name" value="Metalloenzyme"/>
    <property type="match status" value="1"/>
</dbReference>
<dbReference type="NCBIfam" id="NF003242">
    <property type="entry name" value="PRK04200.1"/>
    <property type="match status" value="1"/>
</dbReference>
<dbReference type="InterPro" id="IPR042253">
    <property type="entry name" value="Pglycerate_mutase_ApgM_sf"/>
</dbReference>
<evidence type="ECO:0000256" key="2">
    <source>
        <dbReference type="ARBA" id="ARBA00002315"/>
    </source>
</evidence>
<evidence type="ECO:0000256" key="6">
    <source>
        <dbReference type="ARBA" id="ARBA00023235"/>
    </source>
</evidence>
<evidence type="ECO:0000256" key="5">
    <source>
        <dbReference type="ARBA" id="ARBA00023152"/>
    </source>
</evidence>
<comment type="caution">
    <text evidence="8">The sequence shown here is derived from an EMBL/GenBank/DDBJ whole genome shotgun (WGS) entry which is preliminary data.</text>
</comment>
<name>A0A2J6WMS1_9BACT</name>
<comment type="function">
    <text evidence="2">Catalyzes the interconversion of 2-phosphoglycerate and 3-phosphoglycerate.</text>
</comment>
<comment type="pathway">
    <text evidence="3">Carbohydrate degradation.</text>
</comment>
<proteinExistence type="inferred from homology"/>
<organism evidence="8 9">
    <name type="scientific">Thermodesulfovibrio aggregans</name>
    <dbReference type="NCBI Taxonomy" id="86166"/>
    <lineage>
        <taxon>Bacteria</taxon>
        <taxon>Pseudomonadati</taxon>
        <taxon>Nitrospirota</taxon>
        <taxon>Thermodesulfovibrionia</taxon>
        <taxon>Thermodesulfovibrionales</taxon>
        <taxon>Thermodesulfovibrionaceae</taxon>
        <taxon>Thermodesulfovibrio</taxon>
    </lineage>
</organism>
<dbReference type="CDD" id="cd16011">
    <property type="entry name" value="iPGM_like"/>
    <property type="match status" value="1"/>
</dbReference>
<dbReference type="InterPro" id="IPR017850">
    <property type="entry name" value="Alkaline_phosphatase_core_sf"/>
</dbReference>
<dbReference type="Proteomes" id="UP000242288">
    <property type="component" value="Unassembled WGS sequence"/>
</dbReference>
<dbReference type="GO" id="GO:0004619">
    <property type="term" value="F:phosphoglycerate mutase activity"/>
    <property type="evidence" value="ECO:0007669"/>
    <property type="project" value="UniProtKB-EC"/>
</dbReference>
<dbReference type="Pfam" id="PF10143">
    <property type="entry name" value="PhosphMutase"/>
    <property type="match status" value="1"/>
</dbReference>
<keyword evidence="6" id="KW-0413">Isomerase</keyword>
<evidence type="ECO:0000313" key="8">
    <source>
        <dbReference type="EMBL" id="PMP71650.1"/>
    </source>
</evidence>
<dbReference type="GO" id="GO:0006096">
    <property type="term" value="P:glycolytic process"/>
    <property type="evidence" value="ECO:0007669"/>
    <property type="project" value="UniProtKB-KW"/>
</dbReference>
<dbReference type="PANTHER" id="PTHR31209">
    <property type="entry name" value="COFACTOR-INDEPENDENT PHOSPHOGLYCERATE MUTASE"/>
    <property type="match status" value="1"/>
</dbReference>
<evidence type="ECO:0000256" key="1">
    <source>
        <dbReference type="ARBA" id="ARBA00000370"/>
    </source>
</evidence>
<dbReference type="Gene3D" id="3.40.720.10">
    <property type="entry name" value="Alkaline Phosphatase, subunit A"/>
    <property type="match status" value="1"/>
</dbReference>
<sequence>MKYIVVIPDGAADYPINEIGGLTPLQVARTPNMDWLASNGIAGSVRNIPQGFPPGSDVANLSILGYDPKVYYTGRAPLEAVSMGLNLSKNDVAYRCNLVTLKFSDKKRIFMEDYSAGHITTEEAKILIEDLDKKLGSDTLRFYPGVSYRHIMLWKNGSEEVECTPPHDITGREISMFLPIGRHAQFLKEIIFKSMDILKDHPVNKKRTSEGKKPANSIWLWGQGRTPSLPKFQEKYGLSGALISAVDLTKGIGILAGFHIINVPGATGWIDTNYSGKAEYALNALERVDFVYVHIEAPDEAGHQGDYKLKIKAIEDIDNIVVGRILEEAPRRFKDFRILLLPDHPTPVTIKTHTAEPVPFVIYDSSNSEQREASHQEHTNKRKFSEEILNHPDLVIEEGYKLMDLFILKNV</sequence>
<dbReference type="Gene3D" id="3.30.70.2130">
    <property type="entry name" value="Metalloenzyme domain"/>
    <property type="match status" value="1"/>
</dbReference>
<gene>
    <name evidence="8" type="ORF">C0186_03415</name>
</gene>
<comment type="catalytic activity">
    <reaction evidence="1">
        <text>(2R)-2-phosphoglycerate = (2R)-3-phosphoglycerate</text>
        <dbReference type="Rhea" id="RHEA:15901"/>
        <dbReference type="ChEBI" id="CHEBI:58272"/>
        <dbReference type="ChEBI" id="CHEBI:58289"/>
        <dbReference type="EC" id="5.4.2.12"/>
    </reaction>
</comment>
<dbReference type="PANTHER" id="PTHR31209:SF4">
    <property type="entry name" value="2,3-BISPHOSPHOGLYCERATE-INDEPENDENT PHOSPHOGLYCERATE MUTASE"/>
    <property type="match status" value="1"/>
</dbReference>
<dbReference type="EMBL" id="PNIO01000025">
    <property type="protein sequence ID" value="PMP71650.1"/>
    <property type="molecule type" value="Genomic_DNA"/>
</dbReference>
<dbReference type="InterPro" id="IPR006124">
    <property type="entry name" value="Metalloenzyme"/>
</dbReference>